<keyword evidence="5" id="KW-0819">tRNA processing</keyword>
<dbReference type="Proteomes" id="UP001165366">
    <property type="component" value="Unassembled WGS sequence"/>
</dbReference>
<dbReference type="PANTHER" id="PTHR33540:SF2">
    <property type="entry name" value="TRNA THREONYLCARBAMOYLADENOSINE BIOSYNTHESIS PROTEIN TSAE"/>
    <property type="match status" value="1"/>
</dbReference>
<keyword evidence="12" id="KW-1185">Reference proteome</keyword>
<dbReference type="EMBL" id="JAKLWS010000007">
    <property type="protein sequence ID" value="MCG2588408.1"/>
    <property type="molecule type" value="Genomic_DNA"/>
</dbReference>
<gene>
    <name evidence="11" type="primary">tsaE</name>
    <name evidence="11" type="ORF">L6773_07530</name>
</gene>
<dbReference type="InterPro" id="IPR003442">
    <property type="entry name" value="T6A_TsaE"/>
</dbReference>
<dbReference type="InterPro" id="IPR027417">
    <property type="entry name" value="P-loop_NTPase"/>
</dbReference>
<evidence type="ECO:0000313" key="11">
    <source>
        <dbReference type="EMBL" id="MCG2588408.1"/>
    </source>
</evidence>
<reference evidence="11" key="2">
    <citation type="submission" date="2024-05" db="EMBL/GenBank/DDBJ databases">
        <title>Rhodohalobacter halophilus gen. nov., sp. nov., a moderately halophilic member of the family Balneolaceae.</title>
        <authorList>
            <person name="Xia J."/>
        </authorList>
    </citation>
    <scope>NUCLEOTIDE SEQUENCE</scope>
    <source>
        <strain evidence="11">WB101</strain>
    </source>
</reference>
<comment type="caution">
    <text evidence="11">The sequence shown here is derived from an EMBL/GenBank/DDBJ whole genome shotgun (WGS) entry which is preliminary data.</text>
</comment>
<evidence type="ECO:0000256" key="10">
    <source>
        <dbReference type="ARBA" id="ARBA00032441"/>
    </source>
</evidence>
<reference evidence="11" key="1">
    <citation type="submission" date="2022-01" db="EMBL/GenBank/DDBJ databases">
        <authorList>
            <person name="Wang Y."/>
        </authorList>
    </citation>
    <scope>NUCLEOTIDE SEQUENCE</scope>
    <source>
        <strain evidence="11">WB101</strain>
    </source>
</reference>
<proteinExistence type="inferred from homology"/>
<name>A0ABS9KC50_9BACT</name>
<evidence type="ECO:0000256" key="2">
    <source>
        <dbReference type="ARBA" id="ARBA00007599"/>
    </source>
</evidence>
<comment type="subcellular location">
    <subcellularLocation>
        <location evidence="1">Cytoplasm</location>
    </subcellularLocation>
</comment>
<comment type="similarity">
    <text evidence="2">Belongs to the TsaE family.</text>
</comment>
<evidence type="ECO:0000256" key="9">
    <source>
        <dbReference type="ARBA" id="ARBA00022842"/>
    </source>
</evidence>
<keyword evidence="7" id="KW-0547">Nucleotide-binding</keyword>
<dbReference type="Gene3D" id="3.40.50.300">
    <property type="entry name" value="P-loop containing nucleotide triphosphate hydrolases"/>
    <property type="match status" value="1"/>
</dbReference>
<keyword evidence="6" id="KW-0479">Metal-binding</keyword>
<keyword evidence="8" id="KW-0067">ATP-binding</keyword>
<protein>
    <recommendedName>
        <fullName evidence="3">tRNA threonylcarbamoyladenosine biosynthesis protein TsaE</fullName>
    </recommendedName>
    <alternativeName>
        <fullName evidence="10">t(6)A37 threonylcarbamoyladenosine biosynthesis protein TsaE</fullName>
    </alternativeName>
</protein>
<evidence type="ECO:0000256" key="8">
    <source>
        <dbReference type="ARBA" id="ARBA00022840"/>
    </source>
</evidence>
<sequence>MKTVQSSSPDETIKIAKEFAKTVKPGDVICLDGNLGAGKTQFVKGFVQGLGLSSDIVSSPTFTIINEYEGELPVYHFDCYRLEHVQEALEIGAEEYLYGDGVCVIEWPDRITDLLPPSAKHVTFSITGKKKREISFQ</sequence>
<dbReference type="SUPFAM" id="SSF52540">
    <property type="entry name" value="P-loop containing nucleoside triphosphate hydrolases"/>
    <property type="match status" value="1"/>
</dbReference>
<organism evidence="11 12">
    <name type="scientific">Rhodohalobacter sulfatireducens</name>
    <dbReference type="NCBI Taxonomy" id="2911366"/>
    <lineage>
        <taxon>Bacteria</taxon>
        <taxon>Pseudomonadati</taxon>
        <taxon>Balneolota</taxon>
        <taxon>Balneolia</taxon>
        <taxon>Balneolales</taxon>
        <taxon>Balneolaceae</taxon>
        <taxon>Rhodohalobacter</taxon>
    </lineage>
</organism>
<evidence type="ECO:0000256" key="1">
    <source>
        <dbReference type="ARBA" id="ARBA00004496"/>
    </source>
</evidence>
<evidence type="ECO:0000256" key="7">
    <source>
        <dbReference type="ARBA" id="ARBA00022741"/>
    </source>
</evidence>
<keyword evidence="4" id="KW-0963">Cytoplasm</keyword>
<dbReference type="Pfam" id="PF02367">
    <property type="entry name" value="TsaE"/>
    <property type="match status" value="1"/>
</dbReference>
<dbReference type="RefSeq" id="WP_237853250.1">
    <property type="nucleotide sequence ID" value="NZ_JAKLWS010000007.1"/>
</dbReference>
<evidence type="ECO:0000256" key="5">
    <source>
        <dbReference type="ARBA" id="ARBA00022694"/>
    </source>
</evidence>
<evidence type="ECO:0000256" key="6">
    <source>
        <dbReference type="ARBA" id="ARBA00022723"/>
    </source>
</evidence>
<evidence type="ECO:0000313" key="12">
    <source>
        <dbReference type="Proteomes" id="UP001165366"/>
    </source>
</evidence>
<accession>A0ABS9KC50</accession>
<keyword evidence="9" id="KW-0460">Magnesium</keyword>
<evidence type="ECO:0000256" key="3">
    <source>
        <dbReference type="ARBA" id="ARBA00019010"/>
    </source>
</evidence>
<evidence type="ECO:0000256" key="4">
    <source>
        <dbReference type="ARBA" id="ARBA00022490"/>
    </source>
</evidence>
<dbReference type="NCBIfam" id="TIGR00150">
    <property type="entry name" value="T6A_YjeE"/>
    <property type="match status" value="1"/>
</dbReference>
<dbReference type="PANTHER" id="PTHR33540">
    <property type="entry name" value="TRNA THREONYLCARBAMOYLADENOSINE BIOSYNTHESIS PROTEIN TSAE"/>
    <property type="match status" value="1"/>
</dbReference>